<evidence type="ECO:0000313" key="2">
    <source>
        <dbReference type="EMBL" id="CAI9924538.1"/>
    </source>
</evidence>
<name>A0AA86RDF6_9EUKA</name>
<evidence type="ECO:0000313" key="6">
    <source>
        <dbReference type="Proteomes" id="UP001642409"/>
    </source>
</evidence>
<protein>
    <submittedName>
        <fullName evidence="3">Uncharacterized protein</fullName>
    </submittedName>
</protein>
<dbReference type="EMBL" id="CATOUU010000315">
    <property type="protein sequence ID" value="CAI9924538.1"/>
    <property type="molecule type" value="Genomic_DNA"/>
</dbReference>
<evidence type="ECO:0000313" key="5">
    <source>
        <dbReference type="EMBL" id="CAL6108281.1"/>
    </source>
</evidence>
<dbReference type="Proteomes" id="UP001642409">
    <property type="component" value="Unassembled WGS sequence"/>
</dbReference>
<reference evidence="4 6" key="2">
    <citation type="submission" date="2024-07" db="EMBL/GenBank/DDBJ databases">
        <authorList>
            <person name="Akdeniz Z."/>
        </authorList>
    </citation>
    <scope>NUCLEOTIDE SEQUENCE [LARGE SCALE GENOMIC DNA]</scope>
</reference>
<dbReference type="EMBL" id="CATOUU010001074">
    <property type="protein sequence ID" value="CAI9970414.1"/>
    <property type="molecule type" value="Genomic_DNA"/>
</dbReference>
<sequence length="449" mass="52975">MNSDNKTSFKEKMRLLLHYGAYVVYYVLLIVLSPLIILFLLYDQVLKLHVKYEVYLKRNESSDQQTHADELQNFLRTNQMLKYPLNQNRFVQNTELMNVFKPVPNLNMYINLQANKMTIFNKNRLILAEIPVKFHICDQHRAWILAQIIQQKLDYSHVDIELQVLNPLLHTPIICSGNVYFQLFDELYVLKNNKIEFQANILEYTPVQQAVTNQLFSLNDNLYVLGLYGIYVLERRKFKKVAERFSKDQQVFQFCDLTYIYTEGELFLMNSLFQLERSILKMKGKVIFQGGGVLIMQSERNNEIKAVNMFNGKVKLIPKNKHRLFEENITFQTGLGETGLELKKELMQQLIGERCMRTAKKCWDRHMKFQLSHKPLNEEVLTLTNTVIFNYYEQHFQDKLLKVTQYMQGLVFLKQQSVNTTVTLIHRTAQQINNLVCCYTQLITVSNSQ</sequence>
<proteinExistence type="predicted"/>
<evidence type="ECO:0000313" key="3">
    <source>
        <dbReference type="EMBL" id="CAI9970414.1"/>
    </source>
</evidence>
<reference evidence="3" key="1">
    <citation type="submission" date="2023-06" db="EMBL/GenBank/DDBJ databases">
        <authorList>
            <person name="Kurt Z."/>
        </authorList>
    </citation>
    <scope>NUCLEOTIDE SEQUENCE</scope>
</reference>
<evidence type="ECO:0000256" key="1">
    <source>
        <dbReference type="SAM" id="Phobius"/>
    </source>
</evidence>
<keyword evidence="1" id="KW-0812">Transmembrane</keyword>
<keyword evidence="1" id="KW-1133">Transmembrane helix</keyword>
<keyword evidence="1" id="KW-0472">Membrane</keyword>
<evidence type="ECO:0000313" key="4">
    <source>
        <dbReference type="EMBL" id="CAL6032140.1"/>
    </source>
</evidence>
<dbReference type="EMBL" id="CAXDID020000649">
    <property type="protein sequence ID" value="CAL6108281.1"/>
    <property type="molecule type" value="Genomic_DNA"/>
</dbReference>
<accession>A0AA86RDF6</accession>
<comment type="caution">
    <text evidence="3">The sequence shown here is derived from an EMBL/GenBank/DDBJ whole genome shotgun (WGS) entry which is preliminary data.</text>
</comment>
<dbReference type="AlphaFoldDB" id="A0AA86RDF6"/>
<feature type="transmembrane region" description="Helical" evidence="1">
    <location>
        <begin position="21"/>
        <end position="42"/>
    </location>
</feature>
<gene>
    <name evidence="2" type="ORF">HINF_LOCUS12183</name>
    <name evidence="4" type="ORF">HINF_LOCUS34338</name>
    <name evidence="3" type="ORF">HINF_LOCUS58059</name>
    <name evidence="5" type="ORF">HINF_LOCUS74891</name>
</gene>
<keyword evidence="6" id="KW-1185">Reference proteome</keyword>
<organism evidence="3">
    <name type="scientific">Hexamita inflata</name>
    <dbReference type="NCBI Taxonomy" id="28002"/>
    <lineage>
        <taxon>Eukaryota</taxon>
        <taxon>Metamonada</taxon>
        <taxon>Diplomonadida</taxon>
        <taxon>Hexamitidae</taxon>
        <taxon>Hexamitinae</taxon>
        <taxon>Hexamita</taxon>
    </lineage>
</organism>
<dbReference type="EMBL" id="CAXDID020000122">
    <property type="protein sequence ID" value="CAL6032140.1"/>
    <property type="molecule type" value="Genomic_DNA"/>
</dbReference>